<evidence type="ECO:0000256" key="2">
    <source>
        <dbReference type="ARBA" id="ARBA00007742"/>
    </source>
</evidence>
<evidence type="ECO:0000313" key="9">
    <source>
        <dbReference type="Proteomes" id="UP001630127"/>
    </source>
</evidence>
<protein>
    <recommendedName>
        <fullName evidence="7">3-oxo-5-alpha-steroid 4-dehydrogenase C-terminal domain-containing protein</fullName>
    </recommendedName>
</protein>
<dbReference type="InterPro" id="IPR001104">
    <property type="entry name" value="3-oxo-5_a-steroid_4-DH_C"/>
</dbReference>
<reference evidence="8 9" key="1">
    <citation type="submission" date="2024-11" db="EMBL/GenBank/DDBJ databases">
        <title>A near-complete genome assembly of Cinchona calisaya.</title>
        <authorList>
            <person name="Lian D.C."/>
            <person name="Zhao X.W."/>
            <person name="Wei L."/>
        </authorList>
    </citation>
    <scope>NUCLEOTIDE SEQUENCE [LARGE SCALE GENOMIC DNA]</scope>
    <source>
        <tissue evidence="8">Nenye</tissue>
    </source>
</reference>
<dbReference type="FunFam" id="1.20.120.1630:FF:000017">
    <property type="entry name" value="3-oxo-5-alpha-steroid 4-dehydrogenase family protein"/>
    <property type="match status" value="1"/>
</dbReference>
<evidence type="ECO:0000256" key="3">
    <source>
        <dbReference type="ARBA" id="ARBA00022692"/>
    </source>
</evidence>
<dbReference type="InterPro" id="IPR039357">
    <property type="entry name" value="SRD5A/TECR"/>
</dbReference>
<feature type="domain" description="3-oxo-5-alpha-steroid 4-dehydrogenase C-terminal" evidence="7">
    <location>
        <begin position="137"/>
        <end position="270"/>
    </location>
</feature>
<accession>A0ABD2ZW87</accession>
<dbReference type="GO" id="GO:0016020">
    <property type="term" value="C:membrane"/>
    <property type="evidence" value="ECO:0007669"/>
    <property type="project" value="UniProtKB-SubCell"/>
</dbReference>
<dbReference type="Proteomes" id="UP001630127">
    <property type="component" value="Unassembled WGS sequence"/>
</dbReference>
<evidence type="ECO:0000256" key="4">
    <source>
        <dbReference type="ARBA" id="ARBA00022989"/>
    </source>
</evidence>
<feature type="transmembrane region" description="Helical" evidence="6">
    <location>
        <begin position="201"/>
        <end position="221"/>
    </location>
</feature>
<gene>
    <name evidence="8" type="ORF">ACH5RR_016535</name>
</gene>
<organism evidence="8 9">
    <name type="scientific">Cinchona calisaya</name>
    <dbReference type="NCBI Taxonomy" id="153742"/>
    <lineage>
        <taxon>Eukaryota</taxon>
        <taxon>Viridiplantae</taxon>
        <taxon>Streptophyta</taxon>
        <taxon>Embryophyta</taxon>
        <taxon>Tracheophyta</taxon>
        <taxon>Spermatophyta</taxon>
        <taxon>Magnoliopsida</taxon>
        <taxon>eudicotyledons</taxon>
        <taxon>Gunneridae</taxon>
        <taxon>Pentapetalae</taxon>
        <taxon>asterids</taxon>
        <taxon>lamiids</taxon>
        <taxon>Gentianales</taxon>
        <taxon>Rubiaceae</taxon>
        <taxon>Cinchonoideae</taxon>
        <taxon>Cinchoneae</taxon>
        <taxon>Cinchona</taxon>
    </lineage>
</organism>
<dbReference type="PANTHER" id="PTHR10556">
    <property type="entry name" value="3-OXO-5-ALPHA-STEROID 4-DEHYDROGENASE"/>
    <property type="match status" value="1"/>
</dbReference>
<comment type="caution">
    <text evidence="8">The sequence shown here is derived from an EMBL/GenBank/DDBJ whole genome shotgun (WGS) entry which is preliminary data.</text>
</comment>
<dbReference type="PANTHER" id="PTHR10556:SF35">
    <property type="entry name" value="3-OXO-5-ALPHA-STEROID 4-DEHYDROGENASE FAMILY PROTEIN"/>
    <property type="match status" value="1"/>
</dbReference>
<comment type="subcellular location">
    <subcellularLocation>
        <location evidence="1">Membrane</location>
        <topology evidence="1">Multi-pass membrane protein</topology>
    </subcellularLocation>
</comment>
<evidence type="ECO:0000256" key="6">
    <source>
        <dbReference type="SAM" id="Phobius"/>
    </source>
</evidence>
<keyword evidence="4 6" id="KW-1133">Transmembrane helix</keyword>
<dbReference type="AlphaFoldDB" id="A0ABD2ZW87"/>
<name>A0ABD2ZW87_9GENT</name>
<evidence type="ECO:0000256" key="5">
    <source>
        <dbReference type="ARBA" id="ARBA00023136"/>
    </source>
</evidence>
<evidence type="ECO:0000259" key="7">
    <source>
        <dbReference type="Pfam" id="PF02544"/>
    </source>
</evidence>
<dbReference type="Pfam" id="PF02544">
    <property type="entry name" value="Steroid_dh"/>
    <property type="match status" value="1"/>
</dbReference>
<sequence>MWLSEILLRFIYPPPPSLFISAMSAISFASSASAGFQEIKGKHMKYSKFFNVGSLSSTADNKAKFSGRIGMLVAYTPAFLAGLASFALFPYGGLRFSLLRSALTIHFFKRIFEVLFVHKYSGGMEVETAITISTSYFLSTVTMIYSQYLTQGLPEPLIDLKYAGISLFLLGISGNFYHHFLLSKLRSQGGDKQYKIPQGGLFNLVICPHYLFEILGFIGVSFISQNLYAFCNAFGMAFYLMGRSFATRRWYQAKFDDFPENIKALIPYIF</sequence>
<keyword evidence="9" id="KW-1185">Reference proteome</keyword>
<dbReference type="Gene3D" id="1.20.120.1630">
    <property type="match status" value="1"/>
</dbReference>
<feature type="transmembrane region" description="Helical" evidence="6">
    <location>
        <begin position="227"/>
        <end position="246"/>
    </location>
</feature>
<evidence type="ECO:0000256" key="1">
    <source>
        <dbReference type="ARBA" id="ARBA00004141"/>
    </source>
</evidence>
<feature type="transmembrane region" description="Helical" evidence="6">
    <location>
        <begin position="160"/>
        <end position="180"/>
    </location>
</feature>
<proteinExistence type="inferred from homology"/>
<dbReference type="EMBL" id="JBJUIK010000007">
    <property type="protein sequence ID" value="KAL3523701.1"/>
    <property type="molecule type" value="Genomic_DNA"/>
</dbReference>
<keyword evidence="3 6" id="KW-0812">Transmembrane</keyword>
<comment type="similarity">
    <text evidence="2">Belongs to the steroid 5-alpha reductase family.</text>
</comment>
<keyword evidence="5 6" id="KW-0472">Membrane</keyword>
<feature type="transmembrane region" description="Helical" evidence="6">
    <location>
        <begin position="72"/>
        <end position="92"/>
    </location>
</feature>
<dbReference type="PROSITE" id="PS50244">
    <property type="entry name" value="S5A_REDUCTASE"/>
    <property type="match status" value="1"/>
</dbReference>
<feature type="transmembrane region" description="Helical" evidence="6">
    <location>
        <begin position="18"/>
        <end position="36"/>
    </location>
</feature>
<evidence type="ECO:0000313" key="8">
    <source>
        <dbReference type="EMBL" id="KAL3523701.1"/>
    </source>
</evidence>